<dbReference type="Gene3D" id="3.40.50.150">
    <property type="entry name" value="Vaccinia Virus protein VP39"/>
    <property type="match status" value="1"/>
</dbReference>
<evidence type="ECO:0000256" key="4">
    <source>
        <dbReference type="ARBA" id="ARBA00048740"/>
    </source>
</evidence>
<dbReference type="SUPFAM" id="SSF53335">
    <property type="entry name" value="S-adenosyl-L-methionine-dependent methyltransferases"/>
    <property type="match status" value="1"/>
</dbReference>
<protein>
    <recommendedName>
        <fullName evidence="1">Trimethylguanosine synthase</fullName>
    </recommendedName>
    <alternativeName>
        <fullName evidence="7">Cap-specific guanine-N(2) methyltransferase</fullName>
    </alternativeName>
</protein>
<dbReference type="CDD" id="cd02440">
    <property type="entry name" value="AdoMet_MTases"/>
    <property type="match status" value="1"/>
</dbReference>
<dbReference type="GO" id="GO:0071164">
    <property type="term" value="F:RNA cap trimethylguanosine synthase activity"/>
    <property type="evidence" value="ECO:0007669"/>
    <property type="project" value="TreeGrafter"/>
</dbReference>
<organism evidence="8">
    <name type="scientific">Chaetoceros debilis</name>
    <dbReference type="NCBI Taxonomy" id="122233"/>
    <lineage>
        <taxon>Eukaryota</taxon>
        <taxon>Sar</taxon>
        <taxon>Stramenopiles</taxon>
        <taxon>Ochrophyta</taxon>
        <taxon>Bacillariophyta</taxon>
        <taxon>Coscinodiscophyceae</taxon>
        <taxon>Chaetocerotophycidae</taxon>
        <taxon>Chaetocerotales</taxon>
        <taxon>Chaetocerotaceae</taxon>
        <taxon>Chaetoceros</taxon>
    </lineage>
</organism>
<comment type="catalytic activity">
    <reaction evidence="5">
        <text>a 5'-end (N(2),N(7)-dimethyl 5'-triphosphoguanosine)-ribonucleoside in snRNA + S-adenosyl-L-methionine = a 5'-end (N(2),N(2),N(7)-trimethyl 5'-triphosphoguanosine)-ribonucleoside in snRNA + S-adenosyl-L-homocysteine + H(+)</text>
        <dbReference type="Rhea" id="RHEA:78479"/>
        <dbReference type="Rhea" id="RHEA-COMP:19087"/>
        <dbReference type="Rhea" id="RHEA-COMP:19089"/>
        <dbReference type="ChEBI" id="CHEBI:15378"/>
        <dbReference type="ChEBI" id="CHEBI:57856"/>
        <dbReference type="ChEBI" id="CHEBI:59789"/>
        <dbReference type="ChEBI" id="CHEBI:167623"/>
        <dbReference type="ChEBI" id="CHEBI:172880"/>
    </reaction>
    <physiologicalReaction direction="left-to-right" evidence="5">
        <dbReference type="Rhea" id="RHEA:78480"/>
    </physiologicalReaction>
</comment>
<comment type="similarity">
    <text evidence="2">Belongs to the methyltransferase superfamily. Trimethylguanosine synthase family.</text>
</comment>
<comment type="catalytic activity">
    <reaction evidence="6">
        <text>a 5'-end (N(7)-methyl 5'-triphosphoguanosine)-ribonucleoside in snRNA + S-adenosyl-L-methionine = a 5'-end (N(2),N(7)-dimethyl 5'-triphosphoguanosine)-ribonucleoside in snRNA + S-adenosyl-L-homocysteine + H(+)</text>
        <dbReference type="Rhea" id="RHEA:78471"/>
        <dbReference type="Rhea" id="RHEA-COMP:19085"/>
        <dbReference type="Rhea" id="RHEA-COMP:19087"/>
        <dbReference type="ChEBI" id="CHEBI:15378"/>
        <dbReference type="ChEBI" id="CHEBI:57856"/>
        <dbReference type="ChEBI" id="CHEBI:59789"/>
        <dbReference type="ChEBI" id="CHEBI:156461"/>
        <dbReference type="ChEBI" id="CHEBI:172880"/>
    </reaction>
    <physiologicalReaction direction="left-to-right" evidence="6">
        <dbReference type="Rhea" id="RHEA:78472"/>
    </physiologicalReaction>
</comment>
<proteinExistence type="inferred from homology"/>
<evidence type="ECO:0000256" key="7">
    <source>
        <dbReference type="ARBA" id="ARBA00049790"/>
    </source>
</evidence>
<dbReference type="GO" id="GO:0005634">
    <property type="term" value="C:nucleus"/>
    <property type="evidence" value="ECO:0007669"/>
    <property type="project" value="TreeGrafter"/>
</dbReference>
<dbReference type="InterPro" id="IPR019012">
    <property type="entry name" value="RNA_cap_Gua-N2-MeTrfase"/>
</dbReference>
<name>A0A7S3Q9J8_9STRA</name>
<evidence type="ECO:0000313" key="8">
    <source>
        <dbReference type="EMBL" id="CAE0469727.1"/>
    </source>
</evidence>
<sequence length="562" mass="63230">MNLAERELLELLCVELYLDGGKTFVTSFVDFYDANKIIPRLLKRCGQNKKLLSFLESYPDHFLVSGRGDPPHVVTLQENGFKFAEKCTQDRDGGAFITQLESAAHALELRVAYVLRKRISKISRRAQRENQSTNVANLGIGPVPVAWLSRKCLNDLHRYTRLLPSRPANILPHCNEWMEATAPVFVEFLSNTGSKMFVITEEEVVDNDKEETLIDITLEEKKHVIESLSNTCATNRIDVEALSERIVSLLEDLAPVGGVQFGRLLNDKKVRNLLGGIDLLVVMKNNQSFFKTVSLFEDEIRDQWFIKLEKNESKNGKSQGNEERKLSNRLIADEVGTYSVTNATLATAMAKIICKTLRTMAEDKMSISSLVTVYRKTLPQTALAIDLTSGIGGNTIGLAKMFPNVIGYEIDKERFQMLRQNVNNRVIDNPSRVVLECRDSISALAELSQQYRKFSGDESEQPLIGVIVDPPFGGIHYRHKSCHEDLNLGDGMSLSQVVALVAKNLAPVVIGMKLPLDFEVKPFLNKLQEMPHFCSTKSNACLLDVITVKKMRRQLFMVLKLH</sequence>
<dbReference type="InterPro" id="IPR029063">
    <property type="entry name" value="SAM-dependent_MTases_sf"/>
</dbReference>
<comment type="catalytic activity">
    <reaction evidence="3">
        <text>a 5'-end (N(2),N(7)-dimethyl 5'-triphosphoguanosine)-ribonucleoside in snoRNA + S-adenosyl-L-methionine = a 5'-end (N(2),N(2),N(7)-trimethyl 5'-triphosphoguanosine)-ribonucleoside in snoRNA + S-adenosyl-L-homocysteine + H(+)</text>
        <dbReference type="Rhea" id="RHEA:78507"/>
        <dbReference type="Rhea" id="RHEA-COMP:19088"/>
        <dbReference type="Rhea" id="RHEA-COMP:19090"/>
        <dbReference type="ChEBI" id="CHEBI:15378"/>
        <dbReference type="ChEBI" id="CHEBI:57856"/>
        <dbReference type="ChEBI" id="CHEBI:59789"/>
        <dbReference type="ChEBI" id="CHEBI:167623"/>
        <dbReference type="ChEBI" id="CHEBI:172880"/>
    </reaction>
    <physiologicalReaction direction="left-to-right" evidence="3">
        <dbReference type="Rhea" id="RHEA:78508"/>
    </physiologicalReaction>
</comment>
<accession>A0A7S3Q9J8</accession>
<dbReference type="PANTHER" id="PTHR14741">
    <property type="entry name" value="S-ADENOSYLMETHIONINE-DEPENDENT METHYLTRANSFERASE RELATED"/>
    <property type="match status" value="1"/>
</dbReference>
<evidence type="ECO:0000256" key="5">
    <source>
        <dbReference type="ARBA" id="ARBA00048763"/>
    </source>
</evidence>
<dbReference type="PANTHER" id="PTHR14741:SF32">
    <property type="entry name" value="TRIMETHYLGUANOSINE SYNTHASE"/>
    <property type="match status" value="1"/>
</dbReference>
<dbReference type="Pfam" id="PF09445">
    <property type="entry name" value="Methyltransf_15"/>
    <property type="match status" value="1"/>
</dbReference>
<dbReference type="AlphaFoldDB" id="A0A7S3Q9J8"/>
<reference evidence="8" key="1">
    <citation type="submission" date="2021-01" db="EMBL/GenBank/DDBJ databases">
        <authorList>
            <person name="Corre E."/>
            <person name="Pelletier E."/>
            <person name="Niang G."/>
            <person name="Scheremetjew M."/>
            <person name="Finn R."/>
            <person name="Kale V."/>
            <person name="Holt S."/>
            <person name="Cochrane G."/>
            <person name="Meng A."/>
            <person name="Brown T."/>
            <person name="Cohen L."/>
        </authorList>
    </citation>
    <scope>NUCLEOTIDE SEQUENCE</scope>
    <source>
        <strain evidence="8">MM31A-1</strain>
    </source>
</reference>
<gene>
    <name evidence="8" type="ORF">CDEB00056_LOCUS14580</name>
</gene>
<evidence type="ECO:0000256" key="1">
    <source>
        <dbReference type="ARBA" id="ARBA00018517"/>
    </source>
</evidence>
<evidence type="ECO:0000256" key="6">
    <source>
        <dbReference type="ARBA" id="ARBA00049075"/>
    </source>
</evidence>
<dbReference type="EMBL" id="HBIO01018965">
    <property type="protein sequence ID" value="CAE0469727.1"/>
    <property type="molecule type" value="Transcribed_RNA"/>
</dbReference>
<evidence type="ECO:0000256" key="3">
    <source>
        <dbReference type="ARBA" id="ARBA00047418"/>
    </source>
</evidence>
<evidence type="ECO:0000256" key="2">
    <source>
        <dbReference type="ARBA" id="ARBA00025783"/>
    </source>
</evidence>
<comment type="catalytic activity">
    <reaction evidence="4">
        <text>a 5'-end (N(7)-methyl 5'-triphosphoguanosine)-ribonucleoside in snoRNA + S-adenosyl-L-methionine = a 5'-end (N(2),N(7)-dimethyl 5'-triphosphoguanosine)-ribonucleoside in snoRNA + S-adenosyl-L-homocysteine + H(+)</text>
        <dbReference type="Rhea" id="RHEA:78475"/>
        <dbReference type="Rhea" id="RHEA-COMP:19086"/>
        <dbReference type="Rhea" id="RHEA-COMP:19088"/>
        <dbReference type="ChEBI" id="CHEBI:15378"/>
        <dbReference type="ChEBI" id="CHEBI:57856"/>
        <dbReference type="ChEBI" id="CHEBI:59789"/>
        <dbReference type="ChEBI" id="CHEBI:156461"/>
        <dbReference type="ChEBI" id="CHEBI:172880"/>
    </reaction>
    <physiologicalReaction direction="left-to-right" evidence="4">
        <dbReference type="Rhea" id="RHEA:78476"/>
    </physiologicalReaction>
</comment>